<dbReference type="InterPro" id="IPR008927">
    <property type="entry name" value="6-PGluconate_DH-like_C_sf"/>
</dbReference>
<dbReference type="Gene3D" id="1.10.3730.10">
    <property type="entry name" value="ProC C-terminal domain-like"/>
    <property type="match status" value="1"/>
</dbReference>
<dbReference type="NCBIfam" id="TIGR00112">
    <property type="entry name" value="proC"/>
    <property type="match status" value="1"/>
</dbReference>
<dbReference type="Pfam" id="PF03807">
    <property type="entry name" value="F420_oxidored"/>
    <property type="match status" value="1"/>
</dbReference>
<evidence type="ECO:0000256" key="6">
    <source>
        <dbReference type="NCBIfam" id="TIGR00112"/>
    </source>
</evidence>
<dbReference type="SUPFAM" id="SSF48179">
    <property type="entry name" value="6-phosphogluconate dehydrogenase C-terminal domain-like"/>
    <property type="match status" value="1"/>
</dbReference>
<sequence>MIAMKIGFIGVGAMAKAIIKGLIASKVVTAGDINVHSAHEKNYVSFSKATGVVSYKSNQTLVEQSDVVVLAVTPEMAKPVLQSVREQLNGKTLISIVGGMSISRLEEIGGYSLKILRALPNINVEIMAGMTALAANEQLDDAAKKQLGDLFQALGEISWQPETAFGIFSALAGSSPAYVDFFIDSLSRVGVKYGLSKAAATKIAAQAVQGSAKMVLQSSQTPFELIDQVSSPGGSTVAGLLAMEEAGFMTAVVKGIDATIQKNNQVD</sequence>
<dbReference type="InterPro" id="IPR028939">
    <property type="entry name" value="P5C_Rdtase_cat_N"/>
</dbReference>
<keyword evidence="3 5" id="KW-0521">NADP</keyword>
<comment type="catalytic activity">
    <reaction evidence="5">
        <text>L-proline + NAD(+) = (S)-1-pyrroline-5-carboxylate + NADH + 2 H(+)</text>
        <dbReference type="Rhea" id="RHEA:14105"/>
        <dbReference type="ChEBI" id="CHEBI:15378"/>
        <dbReference type="ChEBI" id="CHEBI:17388"/>
        <dbReference type="ChEBI" id="CHEBI:57540"/>
        <dbReference type="ChEBI" id="CHEBI:57945"/>
        <dbReference type="ChEBI" id="CHEBI:60039"/>
        <dbReference type="EC" id="1.5.1.2"/>
    </reaction>
</comment>
<evidence type="ECO:0000313" key="10">
    <source>
        <dbReference type="EMBL" id="KRO11457.1"/>
    </source>
</evidence>
<dbReference type="InterPro" id="IPR053790">
    <property type="entry name" value="P5CR-like_CS"/>
</dbReference>
<evidence type="ECO:0000259" key="8">
    <source>
        <dbReference type="Pfam" id="PF03807"/>
    </source>
</evidence>
<dbReference type="PIRSF" id="PIRSF000193">
    <property type="entry name" value="Pyrrol-5-carb_rd"/>
    <property type="match status" value="1"/>
</dbReference>
<dbReference type="SUPFAM" id="SSF51735">
    <property type="entry name" value="NAD(P)-binding Rossmann-fold domains"/>
    <property type="match status" value="1"/>
</dbReference>
<keyword evidence="11" id="KW-1185">Reference proteome</keyword>
<dbReference type="PANTHER" id="PTHR11645">
    <property type="entry name" value="PYRROLINE-5-CARBOXYLATE REDUCTASE"/>
    <property type="match status" value="1"/>
</dbReference>
<organism evidence="10 11">
    <name type="scientific">Paucilactobacillus hokkaidonensis</name>
    <dbReference type="NCBI Taxonomy" id="1193095"/>
    <lineage>
        <taxon>Bacteria</taxon>
        <taxon>Bacillati</taxon>
        <taxon>Bacillota</taxon>
        <taxon>Bacilli</taxon>
        <taxon>Lactobacillales</taxon>
        <taxon>Lactobacillaceae</taxon>
        <taxon>Paucilactobacillus</taxon>
    </lineage>
</organism>
<comment type="function">
    <text evidence="5">Catalyzes the reduction of 1-pyrroline-5-carboxylate (PCA) to L-proline.</text>
</comment>
<reference evidence="10 11" key="1">
    <citation type="journal article" date="2015" name="Genome Announc.">
        <title>Expanding the biotechnology potential of lactobacilli through comparative genomics of 213 strains and associated genera.</title>
        <authorList>
            <person name="Sun Z."/>
            <person name="Harris H.M."/>
            <person name="McCann A."/>
            <person name="Guo C."/>
            <person name="Argimon S."/>
            <person name="Zhang W."/>
            <person name="Yang X."/>
            <person name="Jeffery I.B."/>
            <person name="Cooney J.C."/>
            <person name="Kagawa T.F."/>
            <person name="Liu W."/>
            <person name="Song Y."/>
            <person name="Salvetti E."/>
            <person name="Wrobel A."/>
            <person name="Rasinkangas P."/>
            <person name="Parkhill J."/>
            <person name="Rea M.C."/>
            <person name="O'Sullivan O."/>
            <person name="Ritari J."/>
            <person name="Douillard F.P."/>
            <person name="Paul Ross R."/>
            <person name="Yang R."/>
            <person name="Briner A.E."/>
            <person name="Felis G.E."/>
            <person name="de Vos W.M."/>
            <person name="Barrangou R."/>
            <person name="Klaenhammer T.R."/>
            <person name="Caufield P.W."/>
            <person name="Cui Y."/>
            <person name="Zhang H."/>
            <person name="O'Toole P.W."/>
        </authorList>
    </citation>
    <scope>NUCLEOTIDE SEQUENCE [LARGE SCALE GENOMIC DNA]</scope>
    <source>
        <strain evidence="10 11">DSM 26202</strain>
    </source>
</reference>
<keyword evidence="2 5" id="KW-0641">Proline biosynthesis</keyword>
<dbReference type="InterPro" id="IPR000304">
    <property type="entry name" value="Pyrroline-COOH_reductase"/>
</dbReference>
<dbReference type="EMBL" id="JQCH01000001">
    <property type="protein sequence ID" value="KRO11457.1"/>
    <property type="molecule type" value="Genomic_DNA"/>
</dbReference>
<comment type="catalytic activity">
    <reaction evidence="5 7">
        <text>L-proline + NADP(+) = (S)-1-pyrroline-5-carboxylate + NADPH + 2 H(+)</text>
        <dbReference type="Rhea" id="RHEA:14109"/>
        <dbReference type="ChEBI" id="CHEBI:15378"/>
        <dbReference type="ChEBI" id="CHEBI:17388"/>
        <dbReference type="ChEBI" id="CHEBI:57783"/>
        <dbReference type="ChEBI" id="CHEBI:58349"/>
        <dbReference type="ChEBI" id="CHEBI:60039"/>
        <dbReference type="EC" id="1.5.1.2"/>
    </reaction>
</comment>
<dbReference type="EC" id="1.5.1.2" evidence="5 6"/>
<comment type="subcellular location">
    <subcellularLocation>
        <location evidence="5">Cytoplasm</location>
    </subcellularLocation>
</comment>
<comment type="caution">
    <text evidence="10">The sequence shown here is derived from an EMBL/GenBank/DDBJ whole genome shotgun (WGS) entry which is preliminary data.</text>
</comment>
<evidence type="ECO:0000256" key="4">
    <source>
        <dbReference type="ARBA" id="ARBA00023002"/>
    </source>
</evidence>
<keyword evidence="4 5" id="KW-0560">Oxidoreductase</keyword>
<feature type="domain" description="Pyrroline-5-carboxylate reductase dimerisation" evidence="9">
    <location>
        <begin position="162"/>
        <end position="265"/>
    </location>
</feature>
<evidence type="ECO:0000256" key="3">
    <source>
        <dbReference type="ARBA" id="ARBA00022857"/>
    </source>
</evidence>
<evidence type="ECO:0000256" key="5">
    <source>
        <dbReference type="HAMAP-Rule" id="MF_01925"/>
    </source>
</evidence>
<evidence type="ECO:0000313" key="11">
    <source>
        <dbReference type="Proteomes" id="UP000051884"/>
    </source>
</evidence>
<evidence type="ECO:0000259" key="9">
    <source>
        <dbReference type="Pfam" id="PF14748"/>
    </source>
</evidence>
<dbReference type="InterPro" id="IPR029036">
    <property type="entry name" value="P5CR_dimer"/>
</dbReference>
<comment type="similarity">
    <text evidence="1 5 7">Belongs to the pyrroline-5-carboxylate reductase family.</text>
</comment>
<protein>
    <recommendedName>
        <fullName evidence="5 6">Pyrroline-5-carboxylate reductase</fullName>
        <shortName evidence="5">P5C reductase</shortName>
        <shortName evidence="5">P5CR</shortName>
        <ecNumber evidence="5 6">1.5.1.2</ecNumber>
    </recommendedName>
    <alternativeName>
        <fullName evidence="5">PCA reductase</fullName>
    </alternativeName>
</protein>
<keyword evidence="5" id="KW-0963">Cytoplasm</keyword>
<evidence type="ECO:0000256" key="2">
    <source>
        <dbReference type="ARBA" id="ARBA00022650"/>
    </source>
</evidence>
<gene>
    <name evidence="5" type="primary">proC</name>
    <name evidence="10" type="ORF">IV59_GL000197</name>
</gene>
<dbReference type="HAMAP" id="MF_01925">
    <property type="entry name" value="P5C_reductase"/>
    <property type="match status" value="1"/>
</dbReference>
<name>A0ABR5Q8B2_9LACO</name>
<dbReference type="Pfam" id="PF14748">
    <property type="entry name" value="P5CR_dimer"/>
    <property type="match status" value="1"/>
</dbReference>
<accession>A0ABR5Q8B2</accession>
<keyword evidence="5 7" id="KW-0028">Amino-acid biosynthesis</keyword>
<evidence type="ECO:0000256" key="1">
    <source>
        <dbReference type="ARBA" id="ARBA00005525"/>
    </source>
</evidence>
<dbReference type="Proteomes" id="UP000051884">
    <property type="component" value="Unassembled WGS sequence"/>
</dbReference>
<dbReference type="InterPro" id="IPR036291">
    <property type="entry name" value="NAD(P)-bd_dom_sf"/>
</dbReference>
<dbReference type="PROSITE" id="PS00521">
    <property type="entry name" value="P5CR"/>
    <property type="match status" value="1"/>
</dbReference>
<comment type="pathway">
    <text evidence="5 7">Amino-acid biosynthesis; L-proline biosynthesis; L-proline from L-glutamate 5-semialdehyde: step 1/1.</text>
</comment>
<evidence type="ECO:0000256" key="7">
    <source>
        <dbReference type="RuleBase" id="RU003903"/>
    </source>
</evidence>
<feature type="domain" description="Pyrroline-5-carboxylate reductase catalytic N-terminal" evidence="8">
    <location>
        <begin position="5"/>
        <end position="97"/>
    </location>
</feature>
<dbReference type="PANTHER" id="PTHR11645:SF0">
    <property type="entry name" value="PYRROLINE-5-CARBOXYLATE REDUCTASE 3"/>
    <property type="match status" value="1"/>
</dbReference>
<dbReference type="Gene3D" id="3.40.50.720">
    <property type="entry name" value="NAD(P)-binding Rossmann-like Domain"/>
    <property type="match status" value="1"/>
</dbReference>
<proteinExistence type="inferred from homology"/>